<keyword evidence="5 6" id="KW-0472">Membrane</keyword>
<feature type="transmembrane region" description="Helical" evidence="6">
    <location>
        <begin position="197"/>
        <end position="217"/>
    </location>
</feature>
<feature type="transmembrane region" description="Helical" evidence="6">
    <location>
        <begin position="79"/>
        <end position="102"/>
    </location>
</feature>
<dbReference type="PANTHER" id="PTHR43840">
    <property type="entry name" value="MITOCHONDRIAL METAL TRANSPORTER 1-RELATED"/>
    <property type="match status" value="1"/>
</dbReference>
<dbReference type="InterPro" id="IPR027469">
    <property type="entry name" value="Cation_efflux_TMD_sf"/>
</dbReference>
<dbReference type="InterPro" id="IPR050291">
    <property type="entry name" value="CDF_Transporter"/>
</dbReference>
<feature type="transmembrane region" description="Helical" evidence="6">
    <location>
        <begin position="157"/>
        <end position="177"/>
    </location>
</feature>
<evidence type="ECO:0000256" key="4">
    <source>
        <dbReference type="ARBA" id="ARBA00022989"/>
    </source>
</evidence>
<evidence type="ECO:0000313" key="9">
    <source>
        <dbReference type="Proteomes" id="UP000004386"/>
    </source>
</evidence>
<keyword evidence="2" id="KW-0813">Transport</keyword>
<evidence type="ECO:0000256" key="3">
    <source>
        <dbReference type="ARBA" id="ARBA00022692"/>
    </source>
</evidence>
<dbReference type="SUPFAM" id="SSF161111">
    <property type="entry name" value="Cation efflux protein transmembrane domain-like"/>
    <property type="match status" value="1"/>
</dbReference>
<dbReference type="GO" id="GO:0005886">
    <property type="term" value="C:plasma membrane"/>
    <property type="evidence" value="ECO:0007669"/>
    <property type="project" value="TreeGrafter"/>
</dbReference>
<keyword evidence="3 6" id="KW-0812">Transmembrane</keyword>
<organism evidence="8 9">
    <name type="scientific">Brucella intermedia LMG 3301</name>
    <dbReference type="NCBI Taxonomy" id="641118"/>
    <lineage>
        <taxon>Bacteria</taxon>
        <taxon>Pseudomonadati</taxon>
        <taxon>Pseudomonadota</taxon>
        <taxon>Alphaproteobacteria</taxon>
        <taxon>Hyphomicrobiales</taxon>
        <taxon>Brucellaceae</taxon>
        <taxon>Brucella/Ochrobactrum group</taxon>
        <taxon>Brucella</taxon>
    </lineage>
</organism>
<evidence type="ECO:0000313" key="8">
    <source>
        <dbReference type="EMBL" id="EEQ93092.1"/>
    </source>
</evidence>
<evidence type="ECO:0000256" key="2">
    <source>
        <dbReference type="ARBA" id="ARBA00022448"/>
    </source>
</evidence>
<gene>
    <name evidence="8" type="ORF">OINT_2000225</name>
</gene>
<accession>C4WM94</accession>
<dbReference type="HOGENOM" id="CLU_056154_0_0_5"/>
<proteinExistence type="predicted"/>
<dbReference type="Pfam" id="PF01545">
    <property type="entry name" value="Cation_efflux"/>
    <property type="match status" value="1"/>
</dbReference>
<keyword evidence="4 6" id="KW-1133">Transmembrane helix</keyword>
<dbReference type="GO" id="GO:0015341">
    <property type="term" value="F:zinc efflux antiporter activity"/>
    <property type="evidence" value="ECO:0007669"/>
    <property type="project" value="TreeGrafter"/>
</dbReference>
<feature type="transmembrane region" description="Helical" evidence="6">
    <location>
        <begin position="123"/>
        <end position="145"/>
    </location>
</feature>
<sequence>MPVSRCRCRFAVQRGIGSALEEAHSEAKPRCMWFKSEYKLRSEQSILQLSIAVTILVAGFGVVFGLLSGSFSIVFDGVYMLADAAMSGLALLVSRLIALSALPEQPRGKLRDRFTMGFWHLEPMVLGLNGMMLTGVAIYALINAVGSLMDGGRDLEFSYAIFYAVVALIACLGMALLETRANRTLKSDFVALDAKAWIMSGGITAALLIAFSVGYVIDGTELGWLTPYIDPAVLAVVCLVIIPMPIGTIRQALADIFLVTPLDLKKHVDAIAEQFVRQHGFLSYRAYVAKVGRGKQIELYFIVPPNLPPRKLEEWDALRDEIGDALGGEGPDRWLTIAFTTDVEWAD</sequence>
<reference evidence="8 9" key="1">
    <citation type="submission" date="2009-05" db="EMBL/GenBank/DDBJ databases">
        <authorList>
            <person name="Setubal J.C."/>
            <person name="Boyle S."/>
            <person name="Crasta O.R."/>
            <person name="Gillespie J.J."/>
            <person name="Kenyon R.W."/>
            <person name="Lu J."/>
            <person name="Mane S."/>
            <person name="Nagrani S."/>
            <person name="Shallom J.M."/>
            <person name="Shallom S."/>
            <person name="Shukla M."/>
            <person name="Snyder E.E."/>
            <person name="Sobral B.W."/>
            <person name="Wattam A.R."/>
            <person name="Will R."/>
            <person name="Williams K."/>
            <person name="Yoo H."/>
            <person name="Munk C."/>
            <person name="Tapia R."/>
            <person name="Green L."/>
            <person name="Rogers Y."/>
            <person name="Detter J.C."/>
            <person name="Bruce D."/>
            <person name="Brettin T.S."/>
            <person name="Tsolis R."/>
        </authorList>
    </citation>
    <scope>NUCLEOTIDE SEQUENCE [LARGE SCALE GENOMIC DNA]</scope>
    <source>
        <strain evidence="8 9">LMG 3301</strain>
    </source>
</reference>
<dbReference type="GO" id="GO:0015093">
    <property type="term" value="F:ferrous iron transmembrane transporter activity"/>
    <property type="evidence" value="ECO:0007669"/>
    <property type="project" value="TreeGrafter"/>
</dbReference>
<name>C4WM94_9HYPH</name>
<dbReference type="Proteomes" id="UP000004386">
    <property type="component" value="Unassembled WGS sequence"/>
</dbReference>
<dbReference type="Gene3D" id="1.20.1510.10">
    <property type="entry name" value="Cation efflux protein transmembrane domain"/>
    <property type="match status" value="1"/>
</dbReference>
<evidence type="ECO:0000256" key="6">
    <source>
        <dbReference type="SAM" id="Phobius"/>
    </source>
</evidence>
<dbReference type="GO" id="GO:0006882">
    <property type="term" value="P:intracellular zinc ion homeostasis"/>
    <property type="evidence" value="ECO:0007669"/>
    <property type="project" value="TreeGrafter"/>
</dbReference>
<comment type="subcellular location">
    <subcellularLocation>
        <location evidence="1">Membrane</location>
        <topology evidence="1">Multi-pass membrane protein</topology>
    </subcellularLocation>
</comment>
<evidence type="ECO:0000256" key="1">
    <source>
        <dbReference type="ARBA" id="ARBA00004141"/>
    </source>
</evidence>
<dbReference type="PANTHER" id="PTHR43840:SF15">
    <property type="entry name" value="MITOCHONDRIAL METAL TRANSPORTER 1-RELATED"/>
    <property type="match status" value="1"/>
</dbReference>
<evidence type="ECO:0000259" key="7">
    <source>
        <dbReference type="Pfam" id="PF01545"/>
    </source>
</evidence>
<comment type="caution">
    <text evidence="8">The sequence shown here is derived from an EMBL/GenBank/DDBJ whole genome shotgun (WGS) entry which is preliminary data.</text>
</comment>
<feature type="transmembrane region" description="Helical" evidence="6">
    <location>
        <begin position="223"/>
        <end position="242"/>
    </location>
</feature>
<protein>
    <submittedName>
        <fullName evidence="8">Cation diffusion facilitator family transporter</fullName>
    </submittedName>
</protein>
<dbReference type="GO" id="GO:0015086">
    <property type="term" value="F:cadmium ion transmembrane transporter activity"/>
    <property type="evidence" value="ECO:0007669"/>
    <property type="project" value="TreeGrafter"/>
</dbReference>
<dbReference type="InterPro" id="IPR058533">
    <property type="entry name" value="Cation_efflux_TM"/>
</dbReference>
<feature type="transmembrane region" description="Helical" evidence="6">
    <location>
        <begin position="46"/>
        <end position="67"/>
    </location>
</feature>
<dbReference type="AlphaFoldDB" id="C4WM94"/>
<evidence type="ECO:0000256" key="5">
    <source>
        <dbReference type="ARBA" id="ARBA00023136"/>
    </source>
</evidence>
<feature type="domain" description="Cation efflux protein transmembrane" evidence="7">
    <location>
        <begin position="48"/>
        <end position="255"/>
    </location>
</feature>
<dbReference type="EMBL" id="ACQA01000002">
    <property type="protein sequence ID" value="EEQ93092.1"/>
    <property type="molecule type" value="Genomic_DNA"/>
</dbReference>